<sequence>MTRRTTIWPFLLLAFGIAWGWGALAYFVFDLSLVNPLVQIPGGFAPAVAAVVVRRWISREGFADAGARPRLRAAWPYYLLAWLAPLGVAAVVLAVAATSGQWEPGLGDVVPGVPVWAVPLVLGLLALVTTPLFWGEEFGWTGYLLVRIAPGRPRVAALAAGLVAAIWHYPLVFTDYGQYRNVLFGLAGWTAWIMCQEVLLAWLRERSGSVWPACLAHAGNNMILAPLTGVLTTSGAVSNEAVQVLVVVVLAALALRPLLTAPR</sequence>
<proteinExistence type="predicted"/>
<gene>
    <name evidence="3" type="ORF">GCM10009539_60500</name>
</gene>
<feature type="transmembrane region" description="Helical" evidence="1">
    <location>
        <begin position="7"/>
        <end position="28"/>
    </location>
</feature>
<protein>
    <recommendedName>
        <fullName evidence="2">CAAX prenyl protease 2/Lysostaphin resistance protein A-like domain-containing protein</fullName>
    </recommendedName>
</protein>
<feature type="transmembrane region" description="Helical" evidence="1">
    <location>
        <begin position="210"/>
        <end position="229"/>
    </location>
</feature>
<dbReference type="Proteomes" id="UP001500967">
    <property type="component" value="Unassembled WGS sequence"/>
</dbReference>
<evidence type="ECO:0000259" key="2">
    <source>
        <dbReference type="Pfam" id="PF02517"/>
    </source>
</evidence>
<dbReference type="PROSITE" id="PS50244">
    <property type="entry name" value="S5A_REDUCTASE"/>
    <property type="match status" value="1"/>
</dbReference>
<feature type="transmembrane region" description="Helical" evidence="1">
    <location>
        <begin position="116"/>
        <end position="134"/>
    </location>
</feature>
<feature type="transmembrane region" description="Helical" evidence="1">
    <location>
        <begin position="40"/>
        <end position="57"/>
    </location>
</feature>
<name>A0ABN0UYJ5_9ACTN</name>
<dbReference type="InterPro" id="IPR003675">
    <property type="entry name" value="Rce1/LyrA-like_dom"/>
</dbReference>
<dbReference type="EMBL" id="BAAAGX010000025">
    <property type="protein sequence ID" value="GAA0265780.1"/>
    <property type="molecule type" value="Genomic_DNA"/>
</dbReference>
<dbReference type="PANTHER" id="PTHR35797">
    <property type="entry name" value="PROTEASE-RELATED"/>
    <property type="match status" value="1"/>
</dbReference>
<dbReference type="Pfam" id="PF02517">
    <property type="entry name" value="Rce1-like"/>
    <property type="match status" value="1"/>
</dbReference>
<dbReference type="InterPro" id="IPR042150">
    <property type="entry name" value="MmRce1-like"/>
</dbReference>
<keyword evidence="1" id="KW-1133">Transmembrane helix</keyword>
<keyword evidence="4" id="KW-1185">Reference proteome</keyword>
<feature type="transmembrane region" description="Helical" evidence="1">
    <location>
        <begin position="241"/>
        <end position="259"/>
    </location>
</feature>
<feature type="transmembrane region" description="Helical" evidence="1">
    <location>
        <begin position="77"/>
        <end position="96"/>
    </location>
</feature>
<feature type="domain" description="CAAX prenyl protease 2/Lysostaphin resistance protein A-like" evidence="2">
    <location>
        <begin position="119"/>
        <end position="223"/>
    </location>
</feature>
<keyword evidence="1" id="KW-0472">Membrane</keyword>
<evidence type="ECO:0000313" key="3">
    <source>
        <dbReference type="EMBL" id="GAA0265780.1"/>
    </source>
</evidence>
<feature type="transmembrane region" description="Helical" evidence="1">
    <location>
        <begin position="155"/>
        <end position="171"/>
    </location>
</feature>
<evidence type="ECO:0000256" key="1">
    <source>
        <dbReference type="SAM" id="Phobius"/>
    </source>
</evidence>
<evidence type="ECO:0000313" key="4">
    <source>
        <dbReference type="Proteomes" id="UP001500967"/>
    </source>
</evidence>
<organism evidence="3 4">
    <name type="scientific">Cryptosporangium japonicum</name>
    <dbReference type="NCBI Taxonomy" id="80872"/>
    <lineage>
        <taxon>Bacteria</taxon>
        <taxon>Bacillati</taxon>
        <taxon>Actinomycetota</taxon>
        <taxon>Actinomycetes</taxon>
        <taxon>Cryptosporangiales</taxon>
        <taxon>Cryptosporangiaceae</taxon>
        <taxon>Cryptosporangium</taxon>
    </lineage>
</organism>
<accession>A0ABN0UYJ5</accession>
<dbReference type="RefSeq" id="WP_344652317.1">
    <property type="nucleotide sequence ID" value="NZ_BAAAGX010000025.1"/>
</dbReference>
<comment type="caution">
    <text evidence="3">The sequence shown here is derived from an EMBL/GenBank/DDBJ whole genome shotgun (WGS) entry which is preliminary data.</text>
</comment>
<feature type="transmembrane region" description="Helical" evidence="1">
    <location>
        <begin position="183"/>
        <end position="203"/>
    </location>
</feature>
<dbReference type="PANTHER" id="PTHR35797:SF1">
    <property type="entry name" value="PROTEASE"/>
    <property type="match status" value="1"/>
</dbReference>
<keyword evidence="1" id="KW-0812">Transmembrane</keyword>
<reference evidence="3 4" key="1">
    <citation type="journal article" date="2019" name="Int. J. Syst. Evol. Microbiol.">
        <title>The Global Catalogue of Microorganisms (GCM) 10K type strain sequencing project: providing services to taxonomists for standard genome sequencing and annotation.</title>
        <authorList>
            <consortium name="The Broad Institute Genomics Platform"/>
            <consortium name="The Broad Institute Genome Sequencing Center for Infectious Disease"/>
            <person name="Wu L."/>
            <person name="Ma J."/>
        </authorList>
    </citation>
    <scope>NUCLEOTIDE SEQUENCE [LARGE SCALE GENOMIC DNA]</scope>
    <source>
        <strain evidence="3 4">JCM 10425</strain>
    </source>
</reference>